<dbReference type="PANTHER" id="PTHR43711:SF1">
    <property type="entry name" value="HISTIDINE KINASE 1"/>
    <property type="match status" value="1"/>
</dbReference>
<dbReference type="Proteomes" id="UP000319557">
    <property type="component" value="Chromosome"/>
</dbReference>
<dbReference type="PROSITE" id="PS50109">
    <property type="entry name" value="HIS_KIN"/>
    <property type="match status" value="1"/>
</dbReference>
<keyword evidence="4 8" id="KW-0808">Transferase</keyword>
<evidence type="ECO:0000313" key="8">
    <source>
        <dbReference type="EMBL" id="QDS89402.1"/>
    </source>
</evidence>
<accession>A0A517M3F0</accession>
<dbReference type="InterPro" id="IPR005467">
    <property type="entry name" value="His_kinase_dom"/>
</dbReference>
<dbReference type="InterPro" id="IPR036890">
    <property type="entry name" value="HATPase_C_sf"/>
</dbReference>
<dbReference type="SMART" id="SM00388">
    <property type="entry name" value="HisKA"/>
    <property type="match status" value="1"/>
</dbReference>
<dbReference type="PRINTS" id="PR00344">
    <property type="entry name" value="BCTRLSENSOR"/>
</dbReference>
<evidence type="ECO:0000256" key="1">
    <source>
        <dbReference type="ARBA" id="ARBA00000085"/>
    </source>
</evidence>
<dbReference type="SUPFAM" id="SSF55874">
    <property type="entry name" value="ATPase domain of HSP90 chaperone/DNA topoisomerase II/histidine kinase"/>
    <property type="match status" value="1"/>
</dbReference>
<dbReference type="PANTHER" id="PTHR43711">
    <property type="entry name" value="TWO-COMPONENT HISTIDINE KINASE"/>
    <property type="match status" value="1"/>
</dbReference>
<dbReference type="CDD" id="cd00075">
    <property type="entry name" value="HATPase"/>
    <property type="match status" value="1"/>
</dbReference>
<sequence length="479" mass="53369">MSKLSMFQTGPAYNSATSQNDPRVALDIAGHLLTDTAHDLRSPLAAARELTQLVADGVEGPVSSEQKQHLHAVVARCNDMQRLIDDMLHFECVRTGNPRIAKTWIPADRMPTLVQPLVESTRRSRSVGLQWIGFEPDLPPMFADTDKIKRLLVNLIDNAIRVTPESGQITVRTELAQTGDRMRLSVEDGGAGIDPQQWSRLARRGVTQQDGHGLGLSICRQIAALHFTRLEVESGQGQGSRFSVELPIGGPEAVVDSFARWREAILPPRQTATKMPSPAGQRIRPMRRHTAATPRQQTLPAEAAPPRYNRNVAMVGVSVTNSLPAEPSKSLDRFLQSHCEMHELIYQRNPDQWILLLDNNIGEAEQRIVAIDQARMQAGDMMLDNCPLQWSNPLSIAVGTPADRAKLQEAFVRGNLGIQRPLPRQAMPKPAAAATPATDMLLTNVAQQRLENEVKWLMQKFHQRQGRLRRHVESIRRSR</sequence>
<dbReference type="Pfam" id="PF02518">
    <property type="entry name" value="HATPase_c"/>
    <property type="match status" value="1"/>
</dbReference>
<comment type="catalytic activity">
    <reaction evidence="1">
        <text>ATP + protein L-histidine = ADP + protein N-phospho-L-histidine.</text>
        <dbReference type="EC" id="2.7.13.3"/>
    </reaction>
</comment>
<dbReference type="Gene3D" id="1.10.287.130">
    <property type="match status" value="1"/>
</dbReference>
<organism evidence="8 9">
    <name type="scientific">Rosistilla ulvae</name>
    <dbReference type="NCBI Taxonomy" id="1930277"/>
    <lineage>
        <taxon>Bacteria</taxon>
        <taxon>Pseudomonadati</taxon>
        <taxon>Planctomycetota</taxon>
        <taxon>Planctomycetia</taxon>
        <taxon>Pirellulales</taxon>
        <taxon>Pirellulaceae</taxon>
        <taxon>Rosistilla</taxon>
    </lineage>
</organism>
<evidence type="ECO:0000256" key="2">
    <source>
        <dbReference type="ARBA" id="ARBA00012438"/>
    </source>
</evidence>
<evidence type="ECO:0000256" key="3">
    <source>
        <dbReference type="ARBA" id="ARBA00022553"/>
    </source>
</evidence>
<dbReference type="InterPro" id="IPR036097">
    <property type="entry name" value="HisK_dim/P_sf"/>
</dbReference>
<keyword evidence="3" id="KW-0597">Phosphoprotein</keyword>
<evidence type="ECO:0000259" key="7">
    <source>
        <dbReference type="PROSITE" id="PS50109"/>
    </source>
</evidence>
<proteinExistence type="predicted"/>
<evidence type="ECO:0000313" key="9">
    <source>
        <dbReference type="Proteomes" id="UP000319557"/>
    </source>
</evidence>
<evidence type="ECO:0000256" key="5">
    <source>
        <dbReference type="ARBA" id="ARBA00022777"/>
    </source>
</evidence>
<dbReference type="EMBL" id="CP036261">
    <property type="protein sequence ID" value="QDS89402.1"/>
    <property type="molecule type" value="Genomic_DNA"/>
</dbReference>
<keyword evidence="9" id="KW-1185">Reference proteome</keyword>
<dbReference type="AlphaFoldDB" id="A0A517M3F0"/>
<reference evidence="8 9" key="1">
    <citation type="submission" date="2019-02" db="EMBL/GenBank/DDBJ databases">
        <title>Deep-cultivation of Planctomycetes and their phenomic and genomic characterization uncovers novel biology.</title>
        <authorList>
            <person name="Wiegand S."/>
            <person name="Jogler M."/>
            <person name="Boedeker C."/>
            <person name="Pinto D."/>
            <person name="Vollmers J."/>
            <person name="Rivas-Marin E."/>
            <person name="Kohn T."/>
            <person name="Peeters S.H."/>
            <person name="Heuer A."/>
            <person name="Rast P."/>
            <person name="Oberbeckmann S."/>
            <person name="Bunk B."/>
            <person name="Jeske O."/>
            <person name="Meyerdierks A."/>
            <person name="Storesund J.E."/>
            <person name="Kallscheuer N."/>
            <person name="Luecker S."/>
            <person name="Lage O.M."/>
            <person name="Pohl T."/>
            <person name="Merkel B.J."/>
            <person name="Hornburger P."/>
            <person name="Mueller R.-W."/>
            <person name="Bruemmer F."/>
            <person name="Labrenz M."/>
            <person name="Spormann A.M."/>
            <person name="Op den Camp H."/>
            <person name="Overmann J."/>
            <person name="Amann R."/>
            <person name="Jetten M.S.M."/>
            <person name="Mascher T."/>
            <person name="Medema M.H."/>
            <person name="Devos D.P."/>
            <person name="Kaster A.-K."/>
            <person name="Ovreas L."/>
            <person name="Rohde M."/>
            <person name="Galperin M.Y."/>
            <person name="Jogler C."/>
        </authorList>
    </citation>
    <scope>NUCLEOTIDE SEQUENCE [LARGE SCALE GENOMIC DNA]</scope>
    <source>
        <strain evidence="8 9">EC9</strain>
    </source>
</reference>
<dbReference type="InterPro" id="IPR050736">
    <property type="entry name" value="Sensor_HK_Regulatory"/>
</dbReference>
<dbReference type="Pfam" id="PF00512">
    <property type="entry name" value="HisKA"/>
    <property type="match status" value="1"/>
</dbReference>
<dbReference type="InterPro" id="IPR003661">
    <property type="entry name" value="HisK_dim/P_dom"/>
</dbReference>
<keyword evidence="5 8" id="KW-0418">Kinase</keyword>
<dbReference type="EC" id="2.7.13.3" evidence="2"/>
<dbReference type="SMART" id="SM00387">
    <property type="entry name" value="HATPase_c"/>
    <property type="match status" value="1"/>
</dbReference>
<dbReference type="CDD" id="cd00082">
    <property type="entry name" value="HisKA"/>
    <property type="match status" value="1"/>
</dbReference>
<dbReference type="RefSeq" id="WP_218934211.1">
    <property type="nucleotide sequence ID" value="NZ_CP036261.1"/>
</dbReference>
<keyword evidence="6" id="KW-0902">Two-component regulatory system</keyword>
<dbReference type="GO" id="GO:0000155">
    <property type="term" value="F:phosphorelay sensor kinase activity"/>
    <property type="evidence" value="ECO:0007669"/>
    <property type="project" value="InterPro"/>
</dbReference>
<dbReference type="InterPro" id="IPR004358">
    <property type="entry name" value="Sig_transdc_His_kin-like_C"/>
</dbReference>
<feature type="domain" description="Histidine kinase" evidence="7">
    <location>
        <begin position="35"/>
        <end position="250"/>
    </location>
</feature>
<evidence type="ECO:0000256" key="6">
    <source>
        <dbReference type="ARBA" id="ARBA00023012"/>
    </source>
</evidence>
<dbReference type="Gene3D" id="3.30.565.10">
    <property type="entry name" value="Histidine kinase-like ATPase, C-terminal domain"/>
    <property type="match status" value="1"/>
</dbReference>
<name>A0A517M3F0_9BACT</name>
<dbReference type="KEGG" id="ruv:EC9_36010"/>
<dbReference type="InterPro" id="IPR003594">
    <property type="entry name" value="HATPase_dom"/>
</dbReference>
<protein>
    <recommendedName>
        <fullName evidence="2">histidine kinase</fullName>
        <ecNumber evidence="2">2.7.13.3</ecNumber>
    </recommendedName>
</protein>
<gene>
    <name evidence="8" type="primary">sasA</name>
    <name evidence="8" type="ORF">EC9_36010</name>
</gene>
<evidence type="ECO:0000256" key="4">
    <source>
        <dbReference type="ARBA" id="ARBA00022679"/>
    </source>
</evidence>
<dbReference type="SUPFAM" id="SSF47384">
    <property type="entry name" value="Homodimeric domain of signal transducing histidine kinase"/>
    <property type="match status" value="1"/>
</dbReference>